<dbReference type="PANTHER" id="PTHR17985:SF8">
    <property type="entry name" value="TRANSPORT AND GOLGI ORGANIZATION PROTEIN 2 HOMOLOG"/>
    <property type="match status" value="1"/>
</dbReference>
<sequence>MCLIVFAWRPGHPQPLLMAANRDEFYDRPSLPLAEWPDVPGLIAGRDQQAGGTWLGIGPQGRFAALTNIRDPRQPPRGRSRGELPVQYLSGRLGPQAFLRDVAQRAGDYSGFNLLLGDPQQLWLLNSRAGEPMQLTQGIYGLSNAELDTPWPKVEKAKALLGECLIRPQIPSLLDLLHDDQQVEDARLPDTGVGLNTERLLSSIFIATHSYGTRASTVLLVNADGSQTLVERSYGSFGAHLGEVRIECP</sequence>
<dbReference type="OrthoDB" id="4380123at2"/>
<evidence type="ECO:0000313" key="2">
    <source>
        <dbReference type="Proteomes" id="UP000198784"/>
    </source>
</evidence>
<organism evidence="1 2">
    <name type="scientific">Pseudomonas borbori</name>
    <dbReference type="NCBI Taxonomy" id="289003"/>
    <lineage>
        <taxon>Bacteria</taxon>
        <taxon>Pseudomonadati</taxon>
        <taxon>Pseudomonadota</taxon>
        <taxon>Gammaproteobacteria</taxon>
        <taxon>Pseudomonadales</taxon>
        <taxon>Pseudomonadaceae</taxon>
        <taxon>Pseudomonas</taxon>
    </lineage>
</organism>
<proteinExistence type="predicted"/>
<dbReference type="STRING" id="289003.SAMN05216190_11773"/>
<name>A0A1I5SV34_9PSED</name>
<dbReference type="RefSeq" id="WP_090502013.1">
    <property type="nucleotide sequence ID" value="NZ_FOWX01000017.1"/>
</dbReference>
<dbReference type="Proteomes" id="UP000198784">
    <property type="component" value="Unassembled WGS sequence"/>
</dbReference>
<dbReference type="AlphaFoldDB" id="A0A1I5SV34"/>
<dbReference type="PANTHER" id="PTHR17985">
    <property type="entry name" value="SER/THR-RICH PROTEIN T10 IN DGCR REGION"/>
    <property type="match status" value="1"/>
</dbReference>
<gene>
    <name evidence="1" type="ORF">SAMN05216190_11773</name>
</gene>
<dbReference type="EMBL" id="FOWX01000017">
    <property type="protein sequence ID" value="SFP74357.1"/>
    <property type="molecule type" value="Genomic_DNA"/>
</dbReference>
<evidence type="ECO:0000313" key="1">
    <source>
        <dbReference type="EMBL" id="SFP74357.1"/>
    </source>
</evidence>
<dbReference type="InterPro" id="IPR008551">
    <property type="entry name" value="TANGO2"/>
</dbReference>
<protein>
    <submittedName>
        <fullName evidence="1">Uncharacterized conserved protein, contains NRDE domain</fullName>
    </submittedName>
</protein>
<dbReference type="Pfam" id="PF05742">
    <property type="entry name" value="TANGO2"/>
    <property type="match status" value="1"/>
</dbReference>
<reference evidence="2" key="1">
    <citation type="submission" date="2016-10" db="EMBL/GenBank/DDBJ databases">
        <authorList>
            <person name="Varghese N."/>
            <person name="Submissions S."/>
        </authorList>
    </citation>
    <scope>NUCLEOTIDE SEQUENCE [LARGE SCALE GENOMIC DNA]</scope>
    <source>
        <strain evidence="2">DSM 17834</strain>
    </source>
</reference>
<keyword evidence="2" id="KW-1185">Reference proteome</keyword>
<accession>A0A1I5SV34</accession>